<keyword evidence="1" id="KW-0175">Coiled coil</keyword>
<evidence type="ECO:0000256" key="2">
    <source>
        <dbReference type="SAM" id="MobiDB-lite"/>
    </source>
</evidence>
<feature type="region of interest" description="Disordered" evidence="2">
    <location>
        <begin position="431"/>
        <end position="458"/>
    </location>
</feature>
<comment type="caution">
    <text evidence="3">The sequence shown here is derived from an EMBL/GenBank/DDBJ whole genome shotgun (WGS) entry which is preliminary data.</text>
</comment>
<feature type="compositionally biased region" description="Basic and acidic residues" evidence="2">
    <location>
        <begin position="107"/>
        <end position="123"/>
    </location>
</feature>
<feature type="compositionally biased region" description="Low complexity" evidence="2">
    <location>
        <begin position="137"/>
        <end position="147"/>
    </location>
</feature>
<dbReference type="RefSeq" id="WP_274352114.1">
    <property type="nucleotide sequence ID" value="NZ_JAQZSM010000007.1"/>
</dbReference>
<feature type="region of interest" description="Disordered" evidence="2">
    <location>
        <begin position="1"/>
        <end position="147"/>
    </location>
</feature>
<feature type="compositionally biased region" description="Polar residues" evidence="2">
    <location>
        <begin position="1"/>
        <end position="12"/>
    </location>
</feature>
<evidence type="ECO:0000313" key="3">
    <source>
        <dbReference type="EMBL" id="MDD7971432.1"/>
    </source>
</evidence>
<feature type="compositionally biased region" description="Polar residues" evidence="2">
    <location>
        <begin position="24"/>
        <end position="40"/>
    </location>
</feature>
<name>A0ABT5TB74_9RHOB</name>
<proteinExistence type="predicted"/>
<organism evidence="3 4">
    <name type="scientific">Roseinatronobacter alkalisoli</name>
    <dbReference type="NCBI Taxonomy" id="3028235"/>
    <lineage>
        <taxon>Bacteria</taxon>
        <taxon>Pseudomonadati</taxon>
        <taxon>Pseudomonadota</taxon>
        <taxon>Alphaproteobacteria</taxon>
        <taxon>Rhodobacterales</taxon>
        <taxon>Paracoccaceae</taxon>
        <taxon>Roseinatronobacter</taxon>
    </lineage>
</organism>
<protein>
    <recommendedName>
        <fullName evidence="5">Mitochondrial inner membrane protein</fullName>
    </recommendedName>
</protein>
<evidence type="ECO:0000256" key="1">
    <source>
        <dbReference type="SAM" id="Coils"/>
    </source>
</evidence>
<sequence length="458" mass="46760">MARNTTSKGTTPRSRKTKTDSDDSAPQATGTAQSPETQPKASMPEAGTQAARTPDDSADASSGADLPQDTTADTPPVTAESPFATAQTDAPEPAAATGELVAPAPDDTPRDTRASDDTPRSDDTPAPGDRPASPHDTAPVEPAPAAVHATPAPAATVSILPLLLGGVLAGAIGYGAHFLIASQGSGQADLAALQAELSALRQDMPDMPDLAPLQAELADLRSDMSALSGPGADADMLAALEGRIDALAGDSETRATVLRDLQDRIAADLAQMQAELADLRDLAENRMSTAEAAIDAALARSGLDSLRAALETGQPFGDALERIAQGGFDPAPVLRDNAATGIPTLEQLQDGFPDAARAAIRASLGDAPADSAAERVVNFLRAQTGARSTTPRDGDDPDAVLSRASVAVESGDLDTALSLIAQLPQAGRDALSDWQSDAEAHQAATAEVGELEQMVTEE</sequence>
<evidence type="ECO:0000313" key="4">
    <source>
        <dbReference type="Proteomes" id="UP001431784"/>
    </source>
</evidence>
<keyword evidence="4" id="KW-1185">Reference proteome</keyword>
<accession>A0ABT5TB74</accession>
<feature type="coiled-coil region" evidence="1">
    <location>
        <begin position="262"/>
        <end position="300"/>
    </location>
</feature>
<reference evidence="3" key="1">
    <citation type="submission" date="2023-02" db="EMBL/GenBank/DDBJ databases">
        <title>Description of Roseinatronobacter alkalisoli sp. nov., an alkaliphilic bacerium isolated from soda soil.</title>
        <authorList>
            <person name="Wei W."/>
        </authorList>
    </citation>
    <scope>NUCLEOTIDE SEQUENCE</scope>
    <source>
        <strain evidence="3">HJB301</strain>
    </source>
</reference>
<evidence type="ECO:0008006" key="5">
    <source>
        <dbReference type="Google" id="ProtNLM"/>
    </source>
</evidence>
<dbReference type="EMBL" id="JAQZSM010000007">
    <property type="protein sequence ID" value="MDD7971432.1"/>
    <property type="molecule type" value="Genomic_DNA"/>
</dbReference>
<dbReference type="Proteomes" id="UP001431784">
    <property type="component" value="Unassembled WGS sequence"/>
</dbReference>
<gene>
    <name evidence="3" type="ORF">PUT78_09975</name>
</gene>